<evidence type="ECO:0000313" key="9">
    <source>
        <dbReference type="EMBL" id="MVX56753.1"/>
    </source>
</evidence>
<keyword evidence="7" id="KW-0813">Transport</keyword>
<dbReference type="RefSeq" id="WP_160335183.1">
    <property type="nucleotide sequence ID" value="NZ_WSRP01000015.1"/>
</dbReference>
<evidence type="ECO:0000313" key="10">
    <source>
        <dbReference type="Proteomes" id="UP000472580"/>
    </source>
</evidence>
<dbReference type="AlphaFoldDB" id="A0A6L6YJ59"/>
<evidence type="ECO:0000256" key="6">
    <source>
        <dbReference type="ARBA" id="ARBA00023136"/>
    </source>
</evidence>
<evidence type="ECO:0000256" key="1">
    <source>
        <dbReference type="ARBA" id="ARBA00004162"/>
    </source>
</evidence>
<dbReference type="OrthoDB" id="5456447at2"/>
<keyword evidence="4 7" id="KW-0812">Transmembrane</keyword>
<dbReference type="GO" id="GO:0015031">
    <property type="term" value="P:protein transport"/>
    <property type="evidence" value="ECO:0007669"/>
    <property type="project" value="UniProtKB-KW"/>
</dbReference>
<proteinExistence type="inferred from homology"/>
<keyword evidence="6 8" id="KW-0472">Membrane</keyword>
<accession>A0A6L6YJ59</accession>
<keyword evidence="10" id="KW-1185">Reference proteome</keyword>
<dbReference type="Pfam" id="PF02472">
    <property type="entry name" value="ExbD"/>
    <property type="match status" value="1"/>
</dbReference>
<reference evidence="9 10" key="1">
    <citation type="submission" date="2019-12" db="EMBL/GenBank/DDBJ databases">
        <title>Microbes associate with the intestines of laboratory mice.</title>
        <authorList>
            <person name="Navarre W."/>
            <person name="Wong E."/>
        </authorList>
    </citation>
    <scope>NUCLEOTIDE SEQUENCE [LARGE SCALE GENOMIC DNA]</scope>
    <source>
        <strain evidence="9 10">NM82_D38</strain>
    </source>
</reference>
<keyword evidence="5 8" id="KW-1133">Transmembrane helix</keyword>
<gene>
    <name evidence="9" type="ORF">E5987_05960</name>
</gene>
<keyword evidence="7" id="KW-0653">Protein transport</keyword>
<dbReference type="GO" id="GO:0022857">
    <property type="term" value="F:transmembrane transporter activity"/>
    <property type="evidence" value="ECO:0007669"/>
    <property type="project" value="InterPro"/>
</dbReference>
<evidence type="ECO:0000256" key="5">
    <source>
        <dbReference type="ARBA" id="ARBA00022989"/>
    </source>
</evidence>
<dbReference type="GO" id="GO:0005886">
    <property type="term" value="C:plasma membrane"/>
    <property type="evidence" value="ECO:0007669"/>
    <property type="project" value="UniProtKB-SubCell"/>
</dbReference>
<organism evidence="9 10">
    <name type="scientific">Parasutterella muris</name>
    <dbReference type="NCBI Taxonomy" id="2565572"/>
    <lineage>
        <taxon>Bacteria</taxon>
        <taxon>Pseudomonadati</taxon>
        <taxon>Pseudomonadota</taxon>
        <taxon>Betaproteobacteria</taxon>
        <taxon>Burkholderiales</taxon>
        <taxon>Sutterellaceae</taxon>
        <taxon>Parasutterella</taxon>
    </lineage>
</organism>
<protein>
    <submittedName>
        <fullName evidence="9">Biopolymer transporter ExbD</fullName>
    </submittedName>
</protein>
<comment type="similarity">
    <text evidence="2 7">Belongs to the ExbD/TolR family.</text>
</comment>
<evidence type="ECO:0000256" key="7">
    <source>
        <dbReference type="RuleBase" id="RU003879"/>
    </source>
</evidence>
<dbReference type="Proteomes" id="UP000472580">
    <property type="component" value="Unassembled WGS sequence"/>
</dbReference>
<feature type="transmembrane region" description="Helical" evidence="8">
    <location>
        <begin position="20"/>
        <end position="42"/>
    </location>
</feature>
<evidence type="ECO:0000256" key="2">
    <source>
        <dbReference type="ARBA" id="ARBA00005811"/>
    </source>
</evidence>
<sequence length="130" mass="14701">MFDEFDEEPRIDLTPLIDVIFMLVIFFVMTMTFSKPVLDLVLPSADNSVVRKKEAELVLNVKSDGSIYHEGVLVTKEDLPQFLDEHPDGMLNLMIDEKAPFESFVSIVDVAKHKRGGRFVISTRAAESVK</sequence>
<dbReference type="PANTHER" id="PTHR30558">
    <property type="entry name" value="EXBD MEMBRANE COMPONENT OF PMF-DRIVEN MACROMOLECULE IMPORT SYSTEM"/>
    <property type="match status" value="1"/>
</dbReference>
<evidence type="ECO:0000256" key="3">
    <source>
        <dbReference type="ARBA" id="ARBA00022475"/>
    </source>
</evidence>
<evidence type="ECO:0000256" key="8">
    <source>
        <dbReference type="SAM" id="Phobius"/>
    </source>
</evidence>
<dbReference type="InterPro" id="IPR003400">
    <property type="entry name" value="ExbD"/>
</dbReference>
<dbReference type="PANTHER" id="PTHR30558:SF3">
    <property type="entry name" value="BIOPOLYMER TRANSPORT PROTEIN EXBD-RELATED"/>
    <property type="match status" value="1"/>
</dbReference>
<evidence type="ECO:0000256" key="4">
    <source>
        <dbReference type="ARBA" id="ARBA00022692"/>
    </source>
</evidence>
<comment type="caution">
    <text evidence="9">The sequence shown here is derived from an EMBL/GenBank/DDBJ whole genome shotgun (WGS) entry which is preliminary data.</text>
</comment>
<name>A0A6L6YJ59_9BURK</name>
<keyword evidence="3" id="KW-1003">Cell membrane</keyword>
<dbReference type="EMBL" id="WSRP01000015">
    <property type="protein sequence ID" value="MVX56753.1"/>
    <property type="molecule type" value="Genomic_DNA"/>
</dbReference>
<comment type="subcellular location">
    <subcellularLocation>
        <location evidence="1">Cell membrane</location>
        <topology evidence="1">Single-pass membrane protein</topology>
    </subcellularLocation>
    <subcellularLocation>
        <location evidence="7">Cell membrane</location>
        <topology evidence="7">Single-pass type II membrane protein</topology>
    </subcellularLocation>
</comment>